<name>A0ABQ9IBY2_9NEOP</name>
<feature type="region of interest" description="Disordered" evidence="1">
    <location>
        <begin position="69"/>
        <end position="98"/>
    </location>
</feature>
<dbReference type="Proteomes" id="UP001159363">
    <property type="component" value="Chromosome 2"/>
</dbReference>
<feature type="compositionally biased region" description="Basic and acidic residues" evidence="1">
    <location>
        <begin position="77"/>
        <end position="98"/>
    </location>
</feature>
<proteinExistence type="predicted"/>
<dbReference type="EMBL" id="JARBHB010000002">
    <property type="protein sequence ID" value="KAJ8893739.1"/>
    <property type="molecule type" value="Genomic_DNA"/>
</dbReference>
<protein>
    <submittedName>
        <fullName evidence="2">Uncharacterized protein</fullName>
    </submittedName>
</protein>
<evidence type="ECO:0000256" key="1">
    <source>
        <dbReference type="SAM" id="MobiDB-lite"/>
    </source>
</evidence>
<organism evidence="2 3">
    <name type="scientific">Dryococelus australis</name>
    <dbReference type="NCBI Taxonomy" id="614101"/>
    <lineage>
        <taxon>Eukaryota</taxon>
        <taxon>Metazoa</taxon>
        <taxon>Ecdysozoa</taxon>
        <taxon>Arthropoda</taxon>
        <taxon>Hexapoda</taxon>
        <taxon>Insecta</taxon>
        <taxon>Pterygota</taxon>
        <taxon>Neoptera</taxon>
        <taxon>Polyneoptera</taxon>
        <taxon>Phasmatodea</taxon>
        <taxon>Verophasmatodea</taxon>
        <taxon>Anareolatae</taxon>
        <taxon>Phasmatidae</taxon>
        <taxon>Eurycanthinae</taxon>
        <taxon>Dryococelus</taxon>
    </lineage>
</organism>
<gene>
    <name evidence="2" type="ORF">PR048_006339</name>
</gene>
<comment type="caution">
    <text evidence="2">The sequence shown here is derived from an EMBL/GenBank/DDBJ whole genome shotgun (WGS) entry which is preliminary data.</text>
</comment>
<reference evidence="2 3" key="1">
    <citation type="submission" date="2023-02" db="EMBL/GenBank/DDBJ databases">
        <title>LHISI_Scaffold_Assembly.</title>
        <authorList>
            <person name="Stuart O.P."/>
            <person name="Cleave R."/>
            <person name="Magrath M.J.L."/>
            <person name="Mikheyev A.S."/>
        </authorList>
    </citation>
    <scope>NUCLEOTIDE SEQUENCE [LARGE SCALE GENOMIC DNA]</scope>
    <source>
        <strain evidence="2">Daus_M_001</strain>
        <tissue evidence="2">Leg muscle</tissue>
    </source>
</reference>
<evidence type="ECO:0000313" key="3">
    <source>
        <dbReference type="Proteomes" id="UP001159363"/>
    </source>
</evidence>
<accession>A0ABQ9IBY2</accession>
<sequence>MITTQQGMKVEIYIYHDIQKRQLALFGHVKRMNEERLPNHVLRWTPSQRKKRGHIRHRWQDYVDEATMTRNSTTEDCQDRGRQCLEARRSGGSRRHPE</sequence>
<evidence type="ECO:0000313" key="2">
    <source>
        <dbReference type="EMBL" id="KAJ8893739.1"/>
    </source>
</evidence>
<keyword evidence="3" id="KW-1185">Reference proteome</keyword>